<evidence type="ECO:0000313" key="2">
    <source>
        <dbReference type="Proteomes" id="UP000594014"/>
    </source>
</evidence>
<dbReference type="EMBL" id="CP042469">
    <property type="protein sequence ID" value="QOX63509.1"/>
    <property type="molecule type" value="Genomic_DNA"/>
</dbReference>
<accession>A0ACD1AB48</accession>
<reference evidence="1" key="1">
    <citation type="submission" date="2019-08" db="EMBL/GenBank/DDBJ databases">
        <title>Genome sequence of Clostridiales bacterium MT110.</title>
        <authorList>
            <person name="Cao J."/>
        </authorList>
    </citation>
    <scope>NUCLEOTIDE SEQUENCE</scope>
    <source>
        <strain evidence="1">MT110</strain>
    </source>
</reference>
<proteinExistence type="predicted"/>
<name>A0ACD1AB48_9FIRM</name>
<evidence type="ECO:0000313" key="1">
    <source>
        <dbReference type="EMBL" id="QOX63509.1"/>
    </source>
</evidence>
<sequence length="186" mass="22008">MKITEKNFIEQLNRKNEKALDYVLLEYGWIIQTVTRKHLHNLPELQKECVNDVLLAVWEHIESYDSKRSTFKNWLAGVSRFKALDSMRRHLRYSCEESLETTEAFTGVQTDAPFLERELSEETTALLSCLNPSDQTLFIRLFFQEETVQTVAADMGIRTSALYNRISRGRRKIQREYLQNRKERIE</sequence>
<keyword evidence="2" id="KW-1185">Reference proteome</keyword>
<organism evidence="1 2">
    <name type="scientific">Anoxybacterium hadale</name>
    <dbReference type="NCBI Taxonomy" id="3408580"/>
    <lineage>
        <taxon>Bacteria</taxon>
        <taxon>Bacillati</taxon>
        <taxon>Bacillota</taxon>
        <taxon>Clostridia</taxon>
        <taxon>Peptostreptococcales</taxon>
        <taxon>Anaerovoracaceae</taxon>
        <taxon>Anoxybacterium</taxon>
    </lineage>
</organism>
<protein>
    <submittedName>
        <fullName evidence="1">Sigma-70 family RNA polymerase sigma factor</fullName>
    </submittedName>
</protein>
<dbReference type="Proteomes" id="UP000594014">
    <property type="component" value="Chromosome"/>
</dbReference>
<gene>
    <name evidence="1" type="ORF">FRZ06_09170</name>
</gene>